<reference evidence="2" key="1">
    <citation type="submission" date="2020-07" db="EMBL/GenBank/DDBJ databases">
        <authorList>
            <person name="Lin J."/>
        </authorList>
    </citation>
    <scope>NUCLEOTIDE SEQUENCE</scope>
</reference>
<sequence>MSTRRISESLGWIRFTISSSEIEDDPIAAEENDDGAAATSSCGEAENTEAKWRRFSSSQSTRDLKELAQARMWRRSTPADSRISHHPLERKERPRAEEGPPYPYPDAYQRGVPSVVASNLFLGISKRLPF</sequence>
<evidence type="ECO:0000256" key="1">
    <source>
        <dbReference type="SAM" id="MobiDB-lite"/>
    </source>
</evidence>
<feature type="compositionally biased region" description="Acidic residues" evidence="1">
    <location>
        <begin position="23"/>
        <end position="34"/>
    </location>
</feature>
<organism evidence="2">
    <name type="scientific">Ananas comosus var. bracteatus</name>
    <name type="common">red pineapple</name>
    <dbReference type="NCBI Taxonomy" id="296719"/>
    <lineage>
        <taxon>Eukaryota</taxon>
        <taxon>Viridiplantae</taxon>
        <taxon>Streptophyta</taxon>
        <taxon>Embryophyta</taxon>
        <taxon>Tracheophyta</taxon>
        <taxon>Spermatophyta</taxon>
        <taxon>Magnoliopsida</taxon>
        <taxon>Liliopsida</taxon>
        <taxon>Poales</taxon>
        <taxon>Bromeliaceae</taxon>
        <taxon>Bromelioideae</taxon>
        <taxon>Ananas</taxon>
    </lineage>
</organism>
<dbReference type="AlphaFoldDB" id="A0A6V7NJA9"/>
<evidence type="ECO:0000313" key="2">
    <source>
        <dbReference type="EMBL" id="CAD1818386.1"/>
    </source>
</evidence>
<feature type="region of interest" description="Disordered" evidence="1">
    <location>
        <begin position="23"/>
        <end position="109"/>
    </location>
</feature>
<name>A0A6V7NJA9_ANACO</name>
<feature type="compositionally biased region" description="Basic and acidic residues" evidence="1">
    <location>
        <begin position="82"/>
        <end position="98"/>
    </location>
</feature>
<dbReference type="EMBL" id="LR862139">
    <property type="protein sequence ID" value="CAD1818386.1"/>
    <property type="molecule type" value="Genomic_DNA"/>
</dbReference>
<accession>A0A6V7NJA9</accession>
<gene>
    <name evidence="2" type="ORF">CB5_LOCUS1597</name>
</gene>
<protein>
    <submittedName>
        <fullName evidence="2">Uncharacterized protein</fullName>
    </submittedName>
</protein>
<proteinExistence type="predicted"/>